<evidence type="ECO:0000256" key="10">
    <source>
        <dbReference type="SAM" id="Coils"/>
    </source>
</evidence>
<gene>
    <name evidence="12" type="ORF">NDK43_29385</name>
</gene>
<dbReference type="InterPro" id="IPR024187">
    <property type="entry name" value="Sig_transdc_resp-reg_cit/mal"/>
</dbReference>
<dbReference type="Pfam" id="PF20714">
    <property type="entry name" value="HTH_64"/>
    <property type="match status" value="1"/>
</dbReference>
<evidence type="ECO:0000256" key="4">
    <source>
        <dbReference type="ARBA" id="ARBA00023012"/>
    </source>
</evidence>
<dbReference type="Gene3D" id="3.40.50.2300">
    <property type="match status" value="1"/>
</dbReference>
<dbReference type="PROSITE" id="PS50110">
    <property type="entry name" value="RESPONSE_REGULATORY"/>
    <property type="match status" value="1"/>
</dbReference>
<proteinExistence type="predicted"/>
<dbReference type="InterPro" id="IPR051271">
    <property type="entry name" value="2C-system_Tx_regulators"/>
</dbReference>
<dbReference type="InterPro" id="IPR048714">
    <property type="entry name" value="DpiA-like_HTH"/>
</dbReference>
<comment type="caution">
    <text evidence="12">The sequence shown here is derived from an EMBL/GenBank/DDBJ whole genome shotgun (WGS) entry which is preliminary data.</text>
</comment>
<evidence type="ECO:0000256" key="7">
    <source>
        <dbReference type="ARBA" id="ARBA00023159"/>
    </source>
</evidence>
<keyword evidence="7" id="KW-0010">Activator</keyword>
<dbReference type="PANTHER" id="PTHR45526:SF6">
    <property type="entry name" value="TRANSCRIPTIONAL REGULATORY PROTEIN CITT"/>
    <property type="match status" value="1"/>
</dbReference>
<accession>A0ABT0WH46</accession>
<feature type="modified residue" description="4-aspartylphosphate" evidence="9">
    <location>
        <position position="62"/>
    </location>
</feature>
<organism evidence="12 13">
    <name type="scientific">Neobacillus pocheonensis</name>
    <dbReference type="NCBI Taxonomy" id="363869"/>
    <lineage>
        <taxon>Bacteria</taxon>
        <taxon>Bacillati</taxon>
        <taxon>Bacillota</taxon>
        <taxon>Bacilli</taxon>
        <taxon>Bacillales</taxon>
        <taxon>Bacillaceae</taxon>
        <taxon>Neobacillus</taxon>
    </lineage>
</organism>
<feature type="domain" description="Response regulatory" evidence="11">
    <location>
        <begin position="11"/>
        <end position="127"/>
    </location>
</feature>
<evidence type="ECO:0000256" key="2">
    <source>
        <dbReference type="ARBA" id="ARBA00022490"/>
    </source>
</evidence>
<reference evidence="12 13" key="1">
    <citation type="submission" date="2022-06" db="EMBL/GenBank/DDBJ databases">
        <authorList>
            <person name="Jeon C.O."/>
        </authorList>
    </citation>
    <scope>NUCLEOTIDE SEQUENCE [LARGE SCALE GENOMIC DNA]</scope>
    <source>
        <strain evidence="12 13">KCTC 13943</strain>
    </source>
</reference>
<comment type="subcellular location">
    <subcellularLocation>
        <location evidence="1">Cytoplasm</location>
    </subcellularLocation>
</comment>
<dbReference type="SMART" id="SM00448">
    <property type="entry name" value="REC"/>
    <property type="match status" value="1"/>
</dbReference>
<dbReference type="Proteomes" id="UP001523262">
    <property type="component" value="Unassembled WGS sequence"/>
</dbReference>
<evidence type="ECO:0000256" key="1">
    <source>
        <dbReference type="ARBA" id="ARBA00004496"/>
    </source>
</evidence>
<evidence type="ECO:0000313" key="13">
    <source>
        <dbReference type="Proteomes" id="UP001523262"/>
    </source>
</evidence>
<keyword evidence="4" id="KW-0902">Two-component regulatory system</keyword>
<keyword evidence="8" id="KW-0804">Transcription</keyword>
<keyword evidence="6" id="KW-0238">DNA-binding</keyword>
<dbReference type="PIRSF" id="PIRSF006171">
    <property type="entry name" value="RR_citrat_malat"/>
    <property type="match status" value="1"/>
</dbReference>
<keyword evidence="3 9" id="KW-0597">Phosphoprotein</keyword>
<evidence type="ECO:0000256" key="3">
    <source>
        <dbReference type="ARBA" id="ARBA00022553"/>
    </source>
</evidence>
<dbReference type="InterPro" id="IPR011006">
    <property type="entry name" value="CheY-like_superfamily"/>
</dbReference>
<dbReference type="PANTHER" id="PTHR45526">
    <property type="entry name" value="TRANSCRIPTIONAL REGULATORY PROTEIN DPIA"/>
    <property type="match status" value="1"/>
</dbReference>
<dbReference type="SUPFAM" id="SSF52172">
    <property type="entry name" value="CheY-like"/>
    <property type="match status" value="1"/>
</dbReference>
<evidence type="ECO:0000259" key="11">
    <source>
        <dbReference type="PROSITE" id="PS50110"/>
    </source>
</evidence>
<keyword evidence="5" id="KW-0805">Transcription regulation</keyword>
<evidence type="ECO:0000256" key="5">
    <source>
        <dbReference type="ARBA" id="ARBA00023015"/>
    </source>
</evidence>
<name>A0ABT0WH46_9BACI</name>
<dbReference type="Pfam" id="PF00072">
    <property type="entry name" value="Response_reg"/>
    <property type="match status" value="1"/>
</dbReference>
<evidence type="ECO:0000256" key="6">
    <source>
        <dbReference type="ARBA" id="ARBA00023125"/>
    </source>
</evidence>
<sequence>MAYPQIEDEISVLIIEDDVRIAEINRRLVEKVPGYHVIGIATDEQQAKEQLAILRPHLVLLDIYFPDMNGLAFLQVIRQYFQETDVIMITASREINSVKEALRSGVFDFIVKPLVFERLKNSLENYQEFRSRLRKIQKENQHVNQEEIDKLMEKIGQKEQLAPYLPKGIDKITLQKVTEVLNQSEEGLNAERLAKKIGISRPTARRYLEYLVAKEQISADLSYGDVGRPERIYRKK</sequence>
<evidence type="ECO:0000256" key="8">
    <source>
        <dbReference type="ARBA" id="ARBA00023163"/>
    </source>
</evidence>
<keyword evidence="13" id="KW-1185">Reference proteome</keyword>
<keyword evidence="10" id="KW-0175">Coiled coil</keyword>
<keyword evidence="2" id="KW-0963">Cytoplasm</keyword>
<dbReference type="CDD" id="cd19925">
    <property type="entry name" value="REC_citrate_TCS"/>
    <property type="match status" value="1"/>
</dbReference>
<evidence type="ECO:0000256" key="9">
    <source>
        <dbReference type="PROSITE-ProRule" id="PRU00169"/>
    </source>
</evidence>
<feature type="coiled-coil region" evidence="10">
    <location>
        <begin position="119"/>
        <end position="146"/>
    </location>
</feature>
<dbReference type="EMBL" id="JAMQCR010000003">
    <property type="protein sequence ID" value="MCM2535647.1"/>
    <property type="molecule type" value="Genomic_DNA"/>
</dbReference>
<evidence type="ECO:0000313" key="12">
    <source>
        <dbReference type="EMBL" id="MCM2535647.1"/>
    </source>
</evidence>
<dbReference type="InterPro" id="IPR001789">
    <property type="entry name" value="Sig_transdc_resp-reg_receiver"/>
</dbReference>
<protein>
    <submittedName>
        <fullName evidence="12">Response regulator</fullName>
    </submittedName>
</protein>